<protein>
    <submittedName>
        <fullName evidence="1">Beta protein</fullName>
    </submittedName>
</protein>
<name>A0A1I0W7P7_9PSEU</name>
<dbReference type="InterPro" id="IPR025683">
    <property type="entry name" value="Protein_beta"/>
</dbReference>
<keyword evidence="2" id="KW-1185">Reference proteome</keyword>
<sequence>MYGKVSGSGETLAPLLAIQGDPGELEALGLLVAGRSTDPIVLVELVNGAGDRQQRVIPRLAEAAAQAVRARRPLWIDATWLPESTALDGMSRGLLEYLDERVVAALDRHSGTIDPRVPPLIPVLGTAPSDRVLHWVRVLRDRHPRQLVVRARRNPWLARRNLIDQLLRIARTTGVPTRSMHVVLDEGHLPSLTADRIDDLVHTVRSLAHRIGPASVGLLVGSASQGDADPGGRRELALWQALSARSPVPVRYGDYGAGVAGPRLESAAAMSGG</sequence>
<dbReference type="EMBL" id="FOKG01000001">
    <property type="protein sequence ID" value="SFA84611.1"/>
    <property type="molecule type" value="Genomic_DNA"/>
</dbReference>
<dbReference type="AlphaFoldDB" id="A0A1I0W7P7"/>
<evidence type="ECO:0000313" key="1">
    <source>
        <dbReference type="EMBL" id="SFA84611.1"/>
    </source>
</evidence>
<dbReference type="Proteomes" id="UP000243799">
    <property type="component" value="Unassembled WGS sequence"/>
</dbReference>
<proteinExistence type="predicted"/>
<reference evidence="2" key="1">
    <citation type="submission" date="2016-10" db="EMBL/GenBank/DDBJ databases">
        <authorList>
            <person name="Varghese N."/>
            <person name="Submissions S."/>
        </authorList>
    </citation>
    <scope>NUCLEOTIDE SEQUENCE [LARGE SCALE GENOMIC DNA]</scope>
    <source>
        <strain evidence="2">CGMCC 4.3568</strain>
    </source>
</reference>
<accession>A0A1I0W7P7</accession>
<dbReference type="RefSeq" id="WP_091669395.1">
    <property type="nucleotide sequence ID" value="NZ_FOKG01000001.1"/>
</dbReference>
<dbReference type="OrthoDB" id="4764243at2"/>
<organism evidence="1 2">
    <name type="scientific">Amycolatopsis marina</name>
    <dbReference type="NCBI Taxonomy" id="490629"/>
    <lineage>
        <taxon>Bacteria</taxon>
        <taxon>Bacillati</taxon>
        <taxon>Actinomycetota</taxon>
        <taxon>Actinomycetes</taxon>
        <taxon>Pseudonocardiales</taxon>
        <taxon>Pseudonocardiaceae</taxon>
        <taxon>Amycolatopsis</taxon>
    </lineage>
</organism>
<evidence type="ECO:0000313" key="2">
    <source>
        <dbReference type="Proteomes" id="UP000243799"/>
    </source>
</evidence>
<gene>
    <name evidence="1" type="ORF">SAMN05216266_101810</name>
</gene>
<dbReference type="Pfam" id="PF14350">
    <property type="entry name" value="Beta_protein"/>
    <property type="match status" value="1"/>
</dbReference>